<proteinExistence type="predicted"/>
<evidence type="ECO:0000313" key="3">
    <source>
        <dbReference type="Proteomes" id="UP000249354"/>
    </source>
</evidence>
<evidence type="ECO:0000256" key="1">
    <source>
        <dbReference type="SAM" id="Phobius"/>
    </source>
</evidence>
<feature type="transmembrane region" description="Helical" evidence="1">
    <location>
        <begin position="55"/>
        <end position="85"/>
    </location>
</feature>
<reference evidence="2 3" key="2">
    <citation type="submission" date="2018-06" db="EMBL/GenBank/DDBJ databases">
        <title>Metagenomic assembly of (sub)arctic Cyanobacteria and their associated microbiome from non-axenic cultures.</title>
        <authorList>
            <person name="Baurain D."/>
        </authorList>
    </citation>
    <scope>NUCLEOTIDE SEQUENCE [LARGE SCALE GENOMIC DNA]</scope>
    <source>
        <strain evidence="2">ULC129bin1</strain>
    </source>
</reference>
<feature type="transmembrane region" description="Helical" evidence="1">
    <location>
        <begin position="26"/>
        <end position="49"/>
    </location>
</feature>
<keyword evidence="1" id="KW-0472">Membrane</keyword>
<organism evidence="2 3">
    <name type="scientific">Leptolyngbya foveolarum</name>
    <dbReference type="NCBI Taxonomy" id="47253"/>
    <lineage>
        <taxon>Bacteria</taxon>
        <taxon>Bacillati</taxon>
        <taxon>Cyanobacteriota</taxon>
        <taxon>Cyanophyceae</taxon>
        <taxon>Leptolyngbyales</taxon>
        <taxon>Leptolyngbyaceae</taxon>
        <taxon>Leptolyngbya group</taxon>
        <taxon>Leptolyngbya</taxon>
    </lineage>
</organism>
<dbReference type="EMBL" id="QBMC01000290">
    <property type="protein sequence ID" value="PZO07887.1"/>
    <property type="molecule type" value="Genomic_DNA"/>
</dbReference>
<evidence type="ECO:0000313" key="2">
    <source>
        <dbReference type="EMBL" id="PZO07887.1"/>
    </source>
</evidence>
<keyword evidence="1" id="KW-1133">Transmembrane helix</keyword>
<dbReference type="Proteomes" id="UP000249354">
    <property type="component" value="Unassembled WGS sequence"/>
</dbReference>
<reference evidence="3" key="1">
    <citation type="submission" date="2018-04" db="EMBL/GenBank/DDBJ databases">
        <authorList>
            <person name="Cornet L."/>
        </authorList>
    </citation>
    <scope>NUCLEOTIDE SEQUENCE [LARGE SCALE GENOMIC DNA]</scope>
</reference>
<sequence>MSEQKRSKQELLDAINKLKTEGDSGVFLADIGAVGIGAVGGGAAAFAFGGGVAPALFGLVAVPFAAPLAVIAGGTLLGGAALFGVKRALMDGTYHEGKKAEVIRQMEDERREIEKKERRDSVKKTDKNKFHIFLEQPIKLDLITPEDAQNLMELVETGKMAISEAYKVVEDILSEKRGSPFAV</sequence>
<comment type="caution">
    <text evidence="2">The sequence shown here is derived from an EMBL/GenBank/DDBJ whole genome shotgun (WGS) entry which is preliminary data.</text>
</comment>
<dbReference type="AlphaFoldDB" id="A0A2W4TLM2"/>
<protein>
    <submittedName>
        <fullName evidence="2">Uncharacterized protein</fullName>
    </submittedName>
</protein>
<keyword evidence="1" id="KW-0812">Transmembrane</keyword>
<accession>A0A2W4TLM2</accession>
<gene>
    <name evidence="2" type="ORF">DCF25_22530</name>
</gene>
<name>A0A2W4TLM2_9CYAN</name>